<proteinExistence type="predicted"/>
<dbReference type="EMBL" id="LDJR01000026">
    <property type="protein sequence ID" value="OAK74350.1"/>
    <property type="molecule type" value="Genomic_DNA"/>
</dbReference>
<comment type="caution">
    <text evidence="2">The sequence shown here is derived from an EMBL/GenBank/DDBJ whole genome shotgun (WGS) entry which is preliminary data.</text>
</comment>
<gene>
    <name evidence="2" type="ORF">ABB05_04340</name>
</gene>
<feature type="domain" description="Spore protein YkvP/CgeB glycosyl transferase-like" evidence="1">
    <location>
        <begin position="165"/>
        <end position="324"/>
    </location>
</feature>
<keyword evidence="3" id="KW-1185">Reference proteome</keyword>
<name>A0A178A4B3_9BACI</name>
<evidence type="ECO:0000259" key="1">
    <source>
        <dbReference type="Pfam" id="PF13524"/>
    </source>
</evidence>
<sequence length="329" mass="38548">MRHNNRNILFIPSGYPLIYHYLDKNIEEALYSTGQKYIRFHPKEPIERLQTILSSNNSPVFAFTLLGDHLSDPVYDLLKHSSIKLAVWLTEDPYYMDRTLQKIQKYDYAFTIDLGAYRTYLSVGFSHVYHLPLGTDISIFTKQEVEPIYQSDLLLVGYPYPNRIRLIEFLLENGTLPITVIGKQWHNQLSKKFRNHDQLNLYDQWIEPEKVAKFYNGAKIVLNPHRPAKFLSNENKRGIMNETINNRTLDIAACGAFQLIEDLAGLRSYFSEDEMISYQGPEDCLEKISFYMDKKDLRQHIADSAQKRVCHEHTFRHRVETIVDIIKLP</sequence>
<dbReference type="PATRIC" id="fig|217031.6.peg.941"/>
<dbReference type="OrthoDB" id="110463at2"/>
<evidence type="ECO:0000313" key="3">
    <source>
        <dbReference type="Proteomes" id="UP000077881"/>
    </source>
</evidence>
<dbReference type="Gene3D" id="3.40.50.2000">
    <property type="entry name" value="Glycogen Phosphorylase B"/>
    <property type="match status" value="1"/>
</dbReference>
<evidence type="ECO:0000313" key="2">
    <source>
        <dbReference type="EMBL" id="OAK74350.1"/>
    </source>
</evidence>
<dbReference type="InterPro" id="IPR055259">
    <property type="entry name" value="YkvP/CgeB_Glyco_trans-like"/>
</dbReference>
<protein>
    <submittedName>
        <fullName evidence="2">Protein CgeB</fullName>
    </submittedName>
</protein>
<dbReference type="Proteomes" id="UP000077881">
    <property type="component" value="Unassembled WGS sequence"/>
</dbReference>
<dbReference type="Pfam" id="PF13524">
    <property type="entry name" value="Glyco_trans_1_2"/>
    <property type="match status" value="1"/>
</dbReference>
<organism evidence="2 3">
    <name type="scientific">Lederbergia galactosidilytica</name>
    <dbReference type="NCBI Taxonomy" id="217031"/>
    <lineage>
        <taxon>Bacteria</taxon>
        <taxon>Bacillati</taxon>
        <taxon>Bacillota</taxon>
        <taxon>Bacilli</taxon>
        <taxon>Bacillales</taxon>
        <taxon>Bacillaceae</taxon>
        <taxon>Lederbergia</taxon>
    </lineage>
</organism>
<dbReference type="SUPFAM" id="SSF53756">
    <property type="entry name" value="UDP-Glycosyltransferase/glycogen phosphorylase"/>
    <property type="match status" value="1"/>
</dbReference>
<reference evidence="2 3" key="1">
    <citation type="submission" date="2015-05" db="EMBL/GenBank/DDBJ databases">
        <title>Comparison of genome.</title>
        <authorList>
            <person name="Zheng Z."/>
            <person name="Sun M."/>
        </authorList>
    </citation>
    <scope>NUCLEOTIDE SEQUENCE [LARGE SCALE GENOMIC DNA]</scope>
    <source>
        <strain evidence="2 3">G25-74</strain>
    </source>
</reference>
<dbReference type="STRING" id="217031.ABB05_04340"/>
<accession>A0A178A4B3</accession>
<dbReference type="AlphaFoldDB" id="A0A178A4B3"/>
<dbReference type="RefSeq" id="WP_057985900.1">
    <property type="nucleotide sequence ID" value="NZ_LDJR01000026.1"/>
</dbReference>